<dbReference type="Pfam" id="PF04113">
    <property type="entry name" value="Gpi16"/>
    <property type="match status" value="2"/>
</dbReference>
<keyword evidence="1" id="KW-0812">Transmembrane</keyword>
<dbReference type="InterPro" id="IPR007245">
    <property type="entry name" value="PIG-T"/>
</dbReference>
<accession>A0A165XS20</accession>
<dbReference type="PANTHER" id="PTHR12959">
    <property type="entry name" value="GPI TRANSAMIDASE COMPONENT PIG-T-RELATED"/>
    <property type="match status" value="1"/>
</dbReference>
<dbReference type="EMBL" id="KV417713">
    <property type="protein sequence ID" value="KZP08837.1"/>
    <property type="molecule type" value="Genomic_DNA"/>
</dbReference>
<dbReference type="STRING" id="436010.A0A165XS20"/>
<reference evidence="2 3" key="1">
    <citation type="journal article" date="2016" name="Mol. Biol. Evol.">
        <title>Comparative Genomics of Early-Diverging Mushroom-Forming Fungi Provides Insights into the Origins of Lignocellulose Decay Capabilities.</title>
        <authorList>
            <person name="Nagy L.G."/>
            <person name="Riley R."/>
            <person name="Tritt A."/>
            <person name="Adam C."/>
            <person name="Daum C."/>
            <person name="Floudas D."/>
            <person name="Sun H."/>
            <person name="Yadav J.S."/>
            <person name="Pangilinan J."/>
            <person name="Larsson K.H."/>
            <person name="Matsuura K."/>
            <person name="Barry K."/>
            <person name="Labutti K."/>
            <person name="Kuo R."/>
            <person name="Ohm R.A."/>
            <person name="Bhattacharya S.S."/>
            <person name="Shirouzu T."/>
            <person name="Yoshinaga Y."/>
            <person name="Martin F.M."/>
            <person name="Grigoriev I.V."/>
            <person name="Hibbett D.S."/>
        </authorList>
    </citation>
    <scope>NUCLEOTIDE SEQUENCE [LARGE SCALE GENOMIC DNA]</scope>
    <source>
        <strain evidence="2 3">CBS 109695</strain>
    </source>
</reference>
<dbReference type="Proteomes" id="UP000076532">
    <property type="component" value="Unassembled WGS sequence"/>
</dbReference>
<sequence>MLSQWTRHLNHALWLTTVSNAALVHREEFHEDLVLRPLPDGRVSSKFTFTTLLRDATPRNPESLAVEDDSQHYTLFPLALGQVLREYAITEMHLTLNAGKWNYDRWGYPDEPGVGSGAELWAWMGDGGPATVDYRWQGLRNALAGLFCASLGSLDELRTTSPTLAFEPEGTLPNWTQPHQLRHASLPSEHVCTENLTPFLKLLPCKSLSGVASLLNPHRLFDADWHGMGVHVSYDREDGVKVRLTFQTVFDPVRTSLNNRRDWSFASLFDRKVEQLCPVAETSRVRLALPEVQSYLLAPEYTIQDNYALFDMAASSQAFQVSMDWPQEPKFQYRTSSNYDDASIVPLSVQRTLRGSSQARGELSVTVTNHEAVEIQSVYLETMPWLLQFYLHTLRISHNGESRGDLISNISYVPPVPHARPTTLQCIITIPPKSTIKLTIDVSKSFLRYTEHPPDAQRGWDLPPAVFVPFKTDHNRTLLGTTRYQRIYTPTLLADLATPDFSMPYNVIILSCTLITLIFGSLFNILTRKFVVVNMDPPREVAETQ</sequence>
<proteinExistence type="predicted"/>
<feature type="transmembrane region" description="Helical" evidence="1">
    <location>
        <begin position="505"/>
        <end position="526"/>
    </location>
</feature>
<protein>
    <submittedName>
        <fullName evidence="2">Gpi16 subunit, GPI transamidase component</fullName>
    </submittedName>
</protein>
<keyword evidence="3" id="KW-1185">Reference proteome</keyword>
<gene>
    <name evidence="2" type="ORF">FIBSPDRAFT_760764</name>
</gene>
<organism evidence="2 3">
    <name type="scientific">Athelia psychrophila</name>
    <dbReference type="NCBI Taxonomy" id="1759441"/>
    <lineage>
        <taxon>Eukaryota</taxon>
        <taxon>Fungi</taxon>
        <taxon>Dikarya</taxon>
        <taxon>Basidiomycota</taxon>
        <taxon>Agaricomycotina</taxon>
        <taxon>Agaricomycetes</taxon>
        <taxon>Agaricomycetidae</taxon>
        <taxon>Atheliales</taxon>
        <taxon>Atheliaceae</taxon>
        <taxon>Athelia</taxon>
    </lineage>
</organism>
<dbReference type="GO" id="GO:0016255">
    <property type="term" value="P:attachment of GPI anchor to protein"/>
    <property type="evidence" value="ECO:0007669"/>
    <property type="project" value="InterPro"/>
</dbReference>
<keyword evidence="1" id="KW-1133">Transmembrane helix</keyword>
<dbReference type="AlphaFoldDB" id="A0A165XS20"/>
<name>A0A165XS20_9AGAM</name>
<evidence type="ECO:0000313" key="3">
    <source>
        <dbReference type="Proteomes" id="UP000076532"/>
    </source>
</evidence>
<evidence type="ECO:0000313" key="2">
    <source>
        <dbReference type="EMBL" id="KZP08837.1"/>
    </source>
</evidence>
<dbReference type="PANTHER" id="PTHR12959:SF11">
    <property type="entry name" value="GPI TRANSAMIDASE COMPONENT PIG-T"/>
    <property type="match status" value="1"/>
</dbReference>
<dbReference type="GO" id="GO:0042765">
    <property type="term" value="C:GPI-anchor transamidase complex"/>
    <property type="evidence" value="ECO:0007669"/>
    <property type="project" value="InterPro"/>
</dbReference>
<dbReference type="OrthoDB" id="331263at2759"/>
<keyword evidence="1" id="KW-0472">Membrane</keyword>
<evidence type="ECO:0000256" key="1">
    <source>
        <dbReference type="SAM" id="Phobius"/>
    </source>
</evidence>